<name>A0A1G1KXJ6_9BACT</name>
<proteinExistence type="predicted"/>
<sequence length="418" mass="48129">MKFELLKTQTLYPVLDHLSQEFISALIPKYQLTFQELRQLAEIARDLEMWQAEPLKQLWQKYESEIPSKLAGSQRKEALLAKLHAQMDAFRRQEKVYSGKSLCSNKENLPDVSVVQSGKAIFGDCPVSSPKTLCCQLKTIDAVMNCPFECSYCTIHAFYDGKIIFDGQLRDKLKKTKLAPNRFYHIGSGQSSDSLVWGNQNGLLDVLCEFAADHPNILLELKTKSKNISYFLEHETPRNVVCSWTLNTAAIIRNEEHGTASLDERLIAAQQIAGRGIKVGFHFHPLVYYKGWDLEYPEIAGRLQAMFQPEEVVFITFGTVTLIKPVVQEIRKRGGQTKILQMEMVPDPHGKLTYSDEVKIRMFKTVHEAFHGWHKKVYMYLCMEHPKFWDAVFGRHYEDNDEFERDFGSETMKKLSSE</sequence>
<protein>
    <recommendedName>
        <fullName evidence="3">DNA photolyase</fullName>
    </recommendedName>
</protein>
<dbReference type="Gene3D" id="3.80.30.30">
    <property type="match status" value="1"/>
</dbReference>
<evidence type="ECO:0008006" key="3">
    <source>
        <dbReference type="Google" id="ProtNLM"/>
    </source>
</evidence>
<dbReference type="GO" id="GO:1904047">
    <property type="term" value="F:S-adenosyl-L-methionine binding"/>
    <property type="evidence" value="ECO:0007669"/>
    <property type="project" value="TreeGrafter"/>
</dbReference>
<reference evidence="1 2" key="1">
    <citation type="journal article" date="2016" name="Nat. Commun.">
        <title>Thousands of microbial genomes shed light on interconnected biogeochemical processes in an aquifer system.</title>
        <authorList>
            <person name="Anantharaman K."/>
            <person name="Brown C.T."/>
            <person name="Hug L.A."/>
            <person name="Sharon I."/>
            <person name="Castelle C.J."/>
            <person name="Probst A.J."/>
            <person name="Thomas B.C."/>
            <person name="Singh A."/>
            <person name="Wilkins M.J."/>
            <person name="Karaoz U."/>
            <person name="Brodie E.L."/>
            <person name="Williams K.H."/>
            <person name="Hubbard S.S."/>
            <person name="Banfield J.F."/>
        </authorList>
    </citation>
    <scope>NUCLEOTIDE SEQUENCE [LARGE SCALE GENOMIC DNA]</scope>
</reference>
<organism evidence="1 2">
    <name type="scientific">Candidatus Danuiimicrobium aquiferis</name>
    <dbReference type="NCBI Taxonomy" id="1801832"/>
    <lineage>
        <taxon>Bacteria</taxon>
        <taxon>Pseudomonadati</taxon>
        <taxon>Candidatus Omnitrophota</taxon>
        <taxon>Candidatus Danuiimicrobium</taxon>
    </lineage>
</organism>
<dbReference type="Proteomes" id="UP000178187">
    <property type="component" value="Unassembled WGS sequence"/>
</dbReference>
<accession>A0A1G1KXJ6</accession>
<dbReference type="GO" id="GO:0051539">
    <property type="term" value="F:4 iron, 4 sulfur cluster binding"/>
    <property type="evidence" value="ECO:0007669"/>
    <property type="project" value="TreeGrafter"/>
</dbReference>
<gene>
    <name evidence="1" type="ORF">A3G33_04990</name>
</gene>
<dbReference type="PANTHER" id="PTHR37822:SF2">
    <property type="entry name" value="SPORE PHOTOPRODUCT LYASE"/>
    <property type="match status" value="1"/>
</dbReference>
<dbReference type="Pfam" id="PF20903">
    <property type="entry name" value="SPL"/>
    <property type="match status" value="1"/>
</dbReference>
<dbReference type="PANTHER" id="PTHR37822">
    <property type="entry name" value="SPORE PHOTOPRODUCT LYASE-RELATED"/>
    <property type="match status" value="1"/>
</dbReference>
<dbReference type="InterPro" id="IPR049539">
    <property type="entry name" value="SPL"/>
</dbReference>
<dbReference type="GO" id="GO:0003913">
    <property type="term" value="F:DNA photolyase activity"/>
    <property type="evidence" value="ECO:0007669"/>
    <property type="project" value="TreeGrafter"/>
</dbReference>
<evidence type="ECO:0000313" key="2">
    <source>
        <dbReference type="Proteomes" id="UP000178187"/>
    </source>
</evidence>
<dbReference type="EMBL" id="MHFR01000041">
    <property type="protein sequence ID" value="OGW97552.1"/>
    <property type="molecule type" value="Genomic_DNA"/>
</dbReference>
<comment type="caution">
    <text evidence="1">The sequence shown here is derived from an EMBL/GenBank/DDBJ whole genome shotgun (WGS) entry which is preliminary data.</text>
</comment>
<dbReference type="GO" id="GO:0042601">
    <property type="term" value="C:endospore-forming forespore"/>
    <property type="evidence" value="ECO:0007669"/>
    <property type="project" value="TreeGrafter"/>
</dbReference>
<dbReference type="AlphaFoldDB" id="A0A1G1KXJ6"/>
<evidence type="ECO:0000313" key="1">
    <source>
        <dbReference type="EMBL" id="OGW97552.1"/>
    </source>
</evidence>